<proteinExistence type="inferred from homology"/>
<dbReference type="AlphaFoldDB" id="A0AA44BDG4"/>
<keyword evidence="6" id="KW-0282">Flagellum</keyword>
<dbReference type="Proteomes" id="UP000449710">
    <property type="component" value="Unassembled WGS sequence"/>
</dbReference>
<reference evidence="6 7" key="1">
    <citation type="submission" date="2019-04" db="EMBL/GenBank/DDBJ databases">
        <title>Isachenkonia alkalipeptolytica gen. nov. sp. nov. a new anaerobic, alkiliphilic organothrophic bacterium capable to reduce synthesized ferrihydrite isolated from a soda lake.</title>
        <authorList>
            <person name="Toshchakov S.V."/>
            <person name="Zavarzina D.G."/>
            <person name="Zhilina T.N."/>
            <person name="Kostrikina N.A."/>
            <person name="Kublanov I.V."/>
        </authorList>
    </citation>
    <scope>NUCLEOTIDE SEQUENCE [LARGE SCALE GENOMIC DNA]</scope>
    <source>
        <strain evidence="6 7">Z-1701</strain>
    </source>
</reference>
<dbReference type="PANTHER" id="PTHR42792">
    <property type="entry name" value="FLAGELLIN"/>
    <property type="match status" value="1"/>
</dbReference>
<dbReference type="RefSeq" id="WP_160720724.1">
    <property type="nucleotide sequence ID" value="NZ_SUMG01000007.1"/>
</dbReference>
<dbReference type="InterPro" id="IPR001029">
    <property type="entry name" value="Flagellin_N"/>
</dbReference>
<evidence type="ECO:0000256" key="3">
    <source>
        <dbReference type="ARBA" id="ARBA00023143"/>
    </source>
</evidence>
<keyword evidence="3" id="KW-0975">Bacterial flagellum</keyword>
<dbReference type="InterPro" id="IPR013384">
    <property type="entry name" value="Flagell_FlgL"/>
</dbReference>
<dbReference type="GO" id="GO:0005198">
    <property type="term" value="F:structural molecule activity"/>
    <property type="evidence" value="ECO:0007669"/>
    <property type="project" value="InterPro"/>
</dbReference>
<evidence type="ECO:0000256" key="2">
    <source>
        <dbReference type="ARBA" id="ARBA00005709"/>
    </source>
</evidence>
<evidence type="ECO:0000313" key="7">
    <source>
        <dbReference type="Proteomes" id="UP000449710"/>
    </source>
</evidence>
<gene>
    <name evidence="6" type="primary">flgL</name>
    <name evidence="6" type="ORF">ISALK_07295</name>
</gene>
<name>A0AA44BDG4_9CLOT</name>
<dbReference type="SUPFAM" id="SSF64518">
    <property type="entry name" value="Phase 1 flagellin"/>
    <property type="match status" value="1"/>
</dbReference>
<keyword evidence="6" id="KW-0966">Cell projection</keyword>
<evidence type="ECO:0000259" key="5">
    <source>
        <dbReference type="Pfam" id="PF00700"/>
    </source>
</evidence>
<dbReference type="GO" id="GO:0009424">
    <property type="term" value="C:bacterial-type flagellum hook"/>
    <property type="evidence" value="ECO:0007669"/>
    <property type="project" value="InterPro"/>
</dbReference>
<dbReference type="Pfam" id="PF00669">
    <property type="entry name" value="Flagellin_N"/>
    <property type="match status" value="1"/>
</dbReference>
<comment type="subcellular location">
    <subcellularLocation>
        <location evidence="1">Bacterial flagellum</location>
    </subcellularLocation>
</comment>
<organism evidence="6 7">
    <name type="scientific">Isachenkonia alkalipeptolytica</name>
    <dbReference type="NCBI Taxonomy" id="2565777"/>
    <lineage>
        <taxon>Bacteria</taxon>
        <taxon>Bacillati</taxon>
        <taxon>Bacillota</taxon>
        <taxon>Clostridia</taxon>
        <taxon>Eubacteriales</taxon>
        <taxon>Clostridiaceae</taxon>
        <taxon>Isachenkonia</taxon>
    </lineage>
</organism>
<protein>
    <submittedName>
        <fullName evidence="6">Flagellar hook-associated protein 3</fullName>
    </submittedName>
</protein>
<feature type="domain" description="Flagellin N-terminal" evidence="4">
    <location>
        <begin position="3"/>
        <end position="138"/>
    </location>
</feature>
<dbReference type="InterPro" id="IPR046358">
    <property type="entry name" value="Flagellin_C"/>
</dbReference>
<evidence type="ECO:0000313" key="6">
    <source>
        <dbReference type="EMBL" id="NBG88304.1"/>
    </source>
</evidence>
<keyword evidence="6" id="KW-0969">Cilium</keyword>
<sequence length="553" mass="62095">MRITNNMMINNMNRNLNRNLMNMDQRQNQIATGKRIHRPSDDPIGTTRIMQLKSHTRQLDQNHSAAEDALSWMNTTESVANQYVDALQRSRELTVQAANGSLTQSETKKIQQEISEIKEHIIGLGNTSHGGKHIFSGKEIDKHLLNDDGSYNDAVHQKLLEDSGLIDDQIKYAIGMNETIPINLTGLEMFEDQGALTEWSETMSLPEELGEGNASTVELMGMTLNIEVTEANFIDGEGNTLQDDAGNEIRYKGGSFVDEDGEDFTPIVNGEEISDTSDLSEDAEQTPVSFTSTLGYRSLDEDGEEQYTVFDIPDLDLEDLSKGETFGAMEDIQGIIQLVTNPAPSEMSEEDAEEHNDRLQDMNQAFIQQQMLKANPGAEEDINPENIENFLNGNENSFLYEGKRIYRLENFNFETTGVSSDNLQENKETGYQKKIAFSASPKKPGVMQMLDRVEKNLLEGNQEALSEDLDDFDRFLDVALTARSTLGARVNRGTLVRDRIETDTINFREQLSNVEDVDMAETITKLMNEENVYRASLSVGARIVQPTLIDFLR</sequence>
<dbReference type="EMBL" id="SUMG01000007">
    <property type="protein sequence ID" value="NBG88304.1"/>
    <property type="molecule type" value="Genomic_DNA"/>
</dbReference>
<comment type="caution">
    <text evidence="6">The sequence shown here is derived from an EMBL/GenBank/DDBJ whole genome shotgun (WGS) entry which is preliminary data.</text>
</comment>
<dbReference type="NCBIfam" id="TIGR02550">
    <property type="entry name" value="flagell_flgL"/>
    <property type="match status" value="1"/>
</dbReference>
<comment type="similarity">
    <text evidence="2">Belongs to the bacterial flagellin family.</text>
</comment>
<dbReference type="InterPro" id="IPR001492">
    <property type="entry name" value="Flagellin"/>
</dbReference>
<dbReference type="GO" id="GO:0071973">
    <property type="term" value="P:bacterial-type flagellum-dependent cell motility"/>
    <property type="evidence" value="ECO:0007669"/>
    <property type="project" value="InterPro"/>
</dbReference>
<dbReference type="Gene3D" id="1.20.1330.10">
    <property type="entry name" value="f41 fragment of flagellin, N-terminal domain"/>
    <property type="match status" value="2"/>
</dbReference>
<evidence type="ECO:0000259" key="4">
    <source>
        <dbReference type="Pfam" id="PF00669"/>
    </source>
</evidence>
<keyword evidence="7" id="KW-1185">Reference proteome</keyword>
<dbReference type="Pfam" id="PF00700">
    <property type="entry name" value="Flagellin_C"/>
    <property type="match status" value="1"/>
</dbReference>
<feature type="domain" description="Flagellin C-terminal" evidence="5">
    <location>
        <begin position="481"/>
        <end position="552"/>
    </location>
</feature>
<dbReference type="PANTHER" id="PTHR42792:SF1">
    <property type="entry name" value="FLAGELLAR HOOK-ASSOCIATED PROTEIN 3"/>
    <property type="match status" value="1"/>
</dbReference>
<evidence type="ECO:0000256" key="1">
    <source>
        <dbReference type="ARBA" id="ARBA00004365"/>
    </source>
</evidence>
<accession>A0AA44BDG4</accession>